<evidence type="ECO:0000313" key="3">
    <source>
        <dbReference type="Proteomes" id="UP000004528"/>
    </source>
</evidence>
<comment type="caution">
    <text evidence="2">The sequence shown here is derived from an EMBL/GenBank/DDBJ whole genome shotgun (WGS) entry which is preliminary data.</text>
</comment>
<accession>C5RBY2</accession>
<dbReference type="STRING" id="585506.HMPREF0877_1478"/>
<protein>
    <submittedName>
        <fullName evidence="2">Transcriptional regulator, LacI family</fullName>
    </submittedName>
</protein>
<dbReference type="Proteomes" id="UP000004528">
    <property type="component" value="Unassembled WGS sequence"/>
</dbReference>
<dbReference type="InterPro" id="IPR010982">
    <property type="entry name" value="Lambda_DNA-bd_dom_sf"/>
</dbReference>
<proteinExistence type="predicted"/>
<dbReference type="AlphaFoldDB" id="C5RBY2"/>
<dbReference type="GO" id="GO:0006355">
    <property type="term" value="P:regulation of DNA-templated transcription"/>
    <property type="evidence" value="ECO:0007669"/>
    <property type="project" value="InterPro"/>
</dbReference>
<dbReference type="GO" id="GO:0003677">
    <property type="term" value="F:DNA binding"/>
    <property type="evidence" value="ECO:0007669"/>
    <property type="project" value="InterPro"/>
</dbReference>
<keyword evidence="3" id="KW-1185">Reference proteome</keyword>
<dbReference type="EMBL" id="ACKU01000028">
    <property type="protein sequence ID" value="EER74319.1"/>
    <property type="molecule type" value="Genomic_DNA"/>
</dbReference>
<dbReference type="SUPFAM" id="SSF47413">
    <property type="entry name" value="lambda repressor-like DNA-binding domains"/>
    <property type="match status" value="1"/>
</dbReference>
<evidence type="ECO:0000313" key="2">
    <source>
        <dbReference type="EMBL" id="EER74319.1"/>
    </source>
</evidence>
<evidence type="ECO:0000259" key="1">
    <source>
        <dbReference type="Pfam" id="PF00356"/>
    </source>
</evidence>
<dbReference type="Pfam" id="PF00356">
    <property type="entry name" value="LacI"/>
    <property type="match status" value="1"/>
</dbReference>
<dbReference type="HOGENOM" id="CLU_3049317_0_0_9"/>
<dbReference type="CDD" id="cd01392">
    <property type="entry name" value="HTH_LacI"/>
    <property type="match status" value="1"/>
</dbReference>
<name>C5RBY2_WEIPA</name>
<gene>
    <name evidence="2" type="ORF">HMPREF0877_1478</name>
</gene>
<dbReference type="Gene3D" id="1.10.260.40">
    <property type="entry name" value="lambda repressor-like DNA-binding domains"/>
    <property type="match status" value="1"/>
</dbReference>
<sequence length="54" mass="6282">MNQNNIARKAHVSKMTLSHVINHPDQVSHELMVRVQHAIKKRLLTICEIKSYGY</sequence>
<organism evidence="2 3">
    <name type="scientific">Weissella paramesenteroides ATCC 33313</name>
    <dbReference type="NCBI Taxonomy" id="585506"/>
    <lineage>
        <taxon>Bacteria</taxon>
        <taxon>Bacillati</taxon>
        <taxon>Bacillota</taxon>
        <taxon>Bacilli</taxon>
        <taxon>Lactobacillales</taxon>
        <taxon>Lactobacillaceae</taxon>
        <taxon>Weissella</taxon>
    </lineage>
</organism>
<feature type="domain" description="HTH lacI-type" evidence="1">
    <location>
        <begin position="5"/>
        <end position="41"/>
    </location>
</feature>
<dbReference type="InterPro" id="IPR000843">
    <property type="entry name" value="HTH_LacI"/>
</dbReference>
<reference evidence="2 3" key="1">
    <citation type="submission" date="2009-04" db="EMBL/GenBank/DDBJ databases">
        <authorList>
            <person name="Qin X."/>
            <person name="Bachman B."/>
            <person name="Battles P."/>
            <person name="Bell A."/>
            <person name="Bess C."/>
            <person name="Bickham C."/>
            <person name="Chaboub L."/>
            <person name="Chen D."/>
            <person name="Coyle M."/>
            <person name="Deiros D.R."/>
            <person name="Dinh H."/>
            <person name="Forbes L."/>
            <person name="Fowler G."/>
            <person name="Francisco L."/>
            <person name="Fu Q."/>
            <person name="Gubbala S."/>
            <person name="Hale W."/>
            <person name="Han Y."/>
            <person name="Hemphill L."/>
            <person name="Highlander S.K."/>
            <person name="Hirani K."/>
            <person name="Hogues M."/>
            <person name="Jackson L."/>
            <person name="Jakkamsetti A."/>
            <person name="Javaid M."/>
            <person name="Jiang H."/>
            <person name="Korchina V."/>
            <person name="Kovar C."/>
            <person name="Lara F."/>
            <person name="Lee S."/>
            <person name="Mata R."/>
            <person name="Mathew T."/>
            <person name="Moen C."/>
            <person name="Morales K."/>
            <person name="Munidasa M."/>
            <person name="Nazareth L."/>
            <person name="Ngo R."/>
            <person name="Nguyen L."/>
            <person name="Okwuonu G."/>
            <person name="Ongeri F."/>
            <person name="Patil S."/>
            <person name="Petrosino J."/>
            <person name="Pham C."/>
            <person name="Pham P."/>
            <person name="Pu L.-L."/>
            <person name="Puazo M."/>
            <person name="Raj R."/>
            <person name="Reid J."/>
            <person name="Rouhana J."/>
            <person name="Saada N."/>
            <person name="Shang Y."/>
            <person name="Simmons D."/>
            <person name="Thornton R."/>
            <person name="Warren J."/>
            <person name="Weissenberger G."/>
            <person name="Zhang J."/>
            <person name="Zhang L."/>
            <person name="Zhou C."/>
            <person name="Zhu D."/>
            <person name="Muzny D."/>
            <person name="Worley K."/>
            <person name="Gibbs R."/>
        </authorList>
    </citation>
    <scope>NUCLEOTIDE SEQUENCE [LARGE SCALE GENOMIC DNA]</scope>
    <source>
        <strain evidence="2 3">ATCC 33313</strain>
    </source>
</reference>